<accession>A0A3P5X7G8</accession>
<feature type="transmembrane region" description="Helical" evidence="1">
    <location>
        <begin position="49"/>
        <end position="71"/>
    </location>
</feature>
<keyword evidence="1" id="KW-0812">Transmembrane</keyword>
<protein>
    <submittedName>
        <fullName evidence="2">Uncharacterized protein</fullName>
    </submittedName>
</protein>
<dbReference type="RefSeq" id="WP_124087279.1">
    <property type="nucleotide sequence ID" value="NZ_UXAW01000076.1"/>
</dbReference>
<organism evidence="2 3">
    <name type="scientific">Pseudogemmobacter humi</name>
    <dbReference type="NCBI Taxonomy" id="2483812"/>
    <lineage>
        <taxon>Bacteria</taxon>
        <taxon>Pseudomonadati</taxon>
        <taxon>Pseudomonadota</taxon>
        <taxon>Alphaproteobacteria</taxon>
        <taxon>Rhodobacterales</taxon>
        <taxon>Paracoccaceae</taxon>
        <taxon>Pseudogemmobacter</taxon>
    </lineage>
</organism>
<gene>
    <name evidence="2" type="ORF">XINFAN_02537</name>
</gene>
<dbReference type="Proteomes" id="UP000277498">
    <property type="component" value="Unassembled WGS sequence"/>
</dbReference>
<keyword evidence="3" id="KW-1185">Reference proteome</keyword>
<sequence>MSLSDSNFKEFSGRLRRIEKAHRKGYGFEAQGTLGRSSTYRREGSLARILRAALLVLAVGWVMKGAIYFYVGHEVYHQRLADLATGTDFDPVAARIMSADPVTKLIASFLGEVFPKI</sequence>
<evidence type="ECO:0000313" key="2">
    <source>
        <dbReference type="EMBL" id="VDC30355.1"/>
    </source>
</evidence>
<dbReference type="EMBL" id="UXAW01000076">
    <property type="protein sequence ID" value="VDC30355.1"/>
    <property type="molecule type" value="Genomic_DNA"/>
</dbReference>
<name>A0A3P5X7G8_9RHOB</name>
<keyword evidence="1" id="KW-1133">Transmembrane helix</keyword>
<evidence type="ECO:0000256" key="1">
    <source>
        <dbReference type="SAM" id="Phobius"/>
    </source>
</evidence>
<dbReference type="OrthoDB" id="7866534at2"/>
<evidence type="ECO:0000313" key="3">
    <source>
        <dbReference type="Proteomes" id="UP000277498"/>
    </source>
</evidence>
<reference evidence="2 3" key="1">
    <citation type="submission" date="2018-11" db="EMBL/GenBank/DDBJ databases">
        <authorList>
            <person name="Criscuolo A."/>
        </authorList>
    </citation>
    <scope>NUCLEOTIDE SEQUENCE [LARGE SCALE GENOMIC DNA]</scope>
    <source>
        <strain evidence="2">ACIP111625</strain>
    </source>
</reference>
<keyword evidence="1" id="KW-0472">Membrane</keyword>
<proteinExistence type="predicted"/>
<dbReference type="AlphaFoldDB" id="A0A3P5X7G8"/>